<evidence type="ECO:0000313" key="9">
    <source>
        <dbReference type="Proteomes" id="UP001500604"/>
    </source>
</evidence>
<gene>
    <name evidence="8" type="ORF">GCM10023116_26040</name>
</gene>
<dbReference type="PANTHER" id="PTHR30086">
    <property type="entry name" value="ARGININE EXPORTER PROTEIN ARGO"/>
    <property type="match status" value="1"/>
</dbReference>
<dbReference type="Proteomes" id="UP001500604">
    <property type="component" value="Unassembled WGS sequence"/>
</dbReference>
<feature type="transmembrane region" description="Helical" evidence="7">
    <location>
        <begin position="40"/>
        <end position="64"/>
    </location>
</feature>
<accession>A0ABP8V303</accession>
<reference evidence="9" key="1">
    <citation type="journal article" date="2019" name="Int. J. Syst. Evol. Microbiol.">
        <title>The Global Catalogue of Microorganisms (GCM) 10K type strain sequencing project: providing services to taxonomists for standard genome sequencing and annotation.</title>
        <authorList>
            <consortium name="The Broad Institute Genomics Platform"/>
            <consortium name="The Broad Institute Genome Sequencing Center for Infectious Disease"/>
            <person name="Wu L."/>
            <person name="Ma J."/>
        </authorList>
    </citation>
    <scope>NUCLEOTIDE SEQUENCE [LARGE SCALE GENOMIC DNA]</scope>
    <source>
        <strain evidence="9">JCM 17805</strain>
    </source>
</reference>
<comment type="caution">
    <text evidence="8">The sequence shown here is derived from an EMBL/GenBank/DDBJ whole genome shotgun (WGS) entry which is preliminary data.</text>
</comment>
<feature type="transmembrane region" description="Helical" evidence="7">
    <location>
        <begin position="149"/>
        <end position="172"/>
    </location>
</feature>
<dbReference type="PIRSF" id="PIRSF006324">
    <property type="entry name" value="LeuE"/>
    <property type="match status" value="1"/>
</dbReference>
<feature type="transmembrane region" description="Helical" evidence="7">
    <location>
        <begin position="70"/>
        <end position="92"/>
    </location>
</feature>
<protein>
    <submittedName>
        <fullName evidence="8">LysE family translocator</fullName>
    </submittedName>
</protein>
<organism evidence="8 9">
    <name type="scientific">Kistimonas scapharcae</name>
    <dbReference type="NCBI Taxonomy" id="1036133"/>
    <lineage>
        <taxon>Bacteria</taxon>
        <taxon>Pseudomonadati</taxon>
        <taxon>Pseudomonadota</taxon>
        <taxon>Gammaproteobacteria</taxon>
        <taxon>Oceanospirillales</taxon>
        <taxon>Endozoicomonadaceae</taxon>
        <taxon>Kistimonas</taxon>
    </lineage>
</organism>
<evidence type="ECO:0000256" key="1">
    <source>
        <dbReference type="ARBA" id="ARBA00004651"/>
    </source>
</evidence>
<comment type="subcellular location">
    <subcellularLocation>
        <location evidence="1">Cell membrane</location>
        <topology evidence="1">Multi-pass membrane protein</topology>
    </subcellularLocation>
</comment>
<evidence type="ECO:0000256" key="7">
    <source>
        <dbReference type="SAM" id="Phobius"/>
    </source>
</evidence>
<evidence type="ECO:0000256" key="6">
    <source>
        <dbReference type="ARBA" id="ARBA00023136"/>
    </source>
</evidence>
<dbReference type="PANTHER" id="PTHR30086:SF14">
    <property type="entry name" value="HOMOSERINE_HOMOSERINE LACTONE EFFLUX PROTEIN"/>
    <property type="match status" value="1"/>
</dbReference>
<sequence>MALELWIYYTLAILVLTASPGPSVLLCLTTSVTDGFKSAIYTALGSLTAIVGIITLSFTGLGLVVSTSELAFTIIKWTGAAYLIYLGIRALTSSQHNYDISNSESASSPRKPGNLFLSGFIVGASNPKAIVFFTALFPQFITPSASLVTQYLVFVITFAVLELSWLLFYAWLGAKSSRWLMQTGRARFFNKITGGVFVSAGLILSSTRASA</sequence>
<dbReference type="Pfam" id="PF01810">
    <property type="entry name" value="LysE"/>
    <property type="match status" value="1"/>
</dbReference>
<evidence type="ECO:0000256" key="2">
    <source>
        <dbReference type="ARBA" id="ARBA00007928"/>
    </source>
</evidence>
<evidence type="ECO:0000313" key="8">
    <source>
        <dbReference type="EMBL" id="GAA4650321.1"/>
    </source>
</evidence>
<dbReference type="EMBL" id="BAABFL010000386">
    <property type="protein sequence ID" value="GAA4650321.1"/>
    <property type="molecule type" value="Genomic_DNA"/>
</dbReference>
<comment type="similarity">
    <text evidence="2">Belongs to the Rht family.</text>
</comment>
<keyword evidence="3" id="KW-1003">Cell membrane</keyword>
<evidence type="ECO:0000256" key="4">
    <source>
        <dbReference type="ARBA" id="ARBA00022692"/>
    </source>
</evidence>
<evidence type="ECO:0000256" key="5">
    <source>
        <dbReference type="ARBA" id="ARBA00022989"/>
    </source>
</evidence>
<keyword evidence="5 7" id="KW-1133">Transmembrane helix</keyword>
<keyword evidence="4 7" id="KW-0812">Transmembrane</keyword>
<dbReference type="InterPro" id="IPR001123">
    <property type="entry name" value="LeuE-type"/>
</dbReference>
<feature type="transmembrane region" description="Helical" evidence="7">
    <location>
        <begin position="113"/>
        <end position="137"/>
    </location>
</feature>
<keyword evidence="9" id="KW-1185">Reference proteome</keyword>
<dbReference type="RefSeq" id="WP_345196474.1">
    <property type="nucleotide sequence ID" value="NZ_BAABFL010000386.1"/>
</dbReference>
<proteinExistence type="inferred from homology"/>
<feature type="transmembrane region" description="Helical" evidence="7">
    <location>
        <begin position="6"/>
        <end position="28"/>
    </location>
</feature>
<name>A0ABP8V303_9GAMM</name>
<keyword evidence="6 7" id="KW-0472">Membrane</keyword>
<evidence type="ECO:0000256" key="3">
    <source>
        <dbReference type="ARBA" id="ARBA00022475"/>
    </source>
</evidence>